<dbReference type="Proteomes" id="UP000629098">
    <property type="component" value="Unassembled WGS sequence"/>
</dbReference>
<sequence>MAETHEWMFYEVMWRSKFRIDRGARLPLPWWVQQYFRNWSDSYDSGLFSSKEGAFASNANYRYWNMISVKDHHQESLVGQAGEIEPVYDNYTISFFVFDPNTKQVHLPQLAEASSLEQELEDGYLPVVVTRYRSPMGIEIQQSSIATTVGLRQRSVVLARLQARLSGSTSAQAWLCVCVSPIGATGFERHDKAGRKSSRLITVLEYLQSEQQVKINSTTWGPVFDKPPTQYGIYGNQSRSYNPEIYLDNSPFQDLITKGALNGQDLAQDYVAGLCTGVFAWSMQLTSTSTFSLNIQLPVDDYRDSDDLLELKAANPDDLEKNNRNFWTNKLNREGFQTSLPKKVKHLFDLFRICRANILMLSDNGQIHPGPTIYDSFWVRDSSVEGIACALSGDQNLAEEQFGNHYKKIFSLDRKTWGPVSLYGFFGGEHEKNDYEWDSNGQALWAIGRFDRIRGNGNNFGAGMFSPYVIEGARWLRDNRSSFGLLHSGWSAEHIGDKDKPHYWDDFWGLAGLWEAAKLAERIGVPAGEIWGAYDDLKRATADSIRWVLTEQRRRGFWETFIPTGPGDVGRLDSTMIGILAYFHPCRLYMGAKLGEDIDQACRITLETIWHHFIDGGFRHDSAWNCYGPYLTLQLAHAFLLIGDVERMDKCLSWSVNAAYAQVSRQDGNPQNQWQAVIGAWNEQHCYPIAKDFAEVPNRWWYMGDIPHGWACAEFMLLLRDILFFEADEDHNPQIYLAPGVMPHWLENGESIRVRNAPTIFGSNFGFELIYDSTAKRVEIQILQPPPNNVSYIYPCRFGDVRSVTVDGKSLPVTGNNVMLPAGTSRAVILYS</sequence>
<dbReference type="Gene3D" id="1.50.10.10">
    <property type="match status" value="1"/>
</dbReference>
<evidence type="ECO:0000313" key="2">
    <source>
        <dbReference type="Proteomes" id="UP000629098"/>
    </source>
</evidence>
<evidence type="ECO:0000313" key="1">
    <source>
        <dbReference type="EMBL" id="MBD2771786.1"/>
    </source>
</evidence>
<proteinExistence type="predicted"/>
<dbReference type="InterPro" id="IPR008928">
    <property type="entry name" value="6-hairpin_glycosidase_sf"/>
</dbReference>
<accession>A0A8J6XJ95</accession>
<dbReference type="EMBL" id="JACXAE010000029">
    <property type="protein sequence ID" value="MBD2771786.1"/>
    <property type="molecule type" value="Genomic_DNA"/>
</dbReference>
<dbReference type="RefSeq" id="WP_190826080.1">
    <property type="nucleotide sequence ID" value="NZ_CAWPPI010000029.1"/>
</dbReference>
<reference evidence="1" key="1">
    <citation type="submission" date="2020-09" db="EMBL/GenBank/DDBJ databases">
        <title>Iningainema tapete sp. nov. (Scytonemataceae, Cyanobacteria) from greenhouses in central Florida (USA) produces two types of nodularin with biosynthetic potential for microcystin-LR and anabaenopeptins.</title>
        <authorList>
            <person name="Berthold D.E."/>
            <person name="Lefler F.W."/>
            <person name="Huang I.-S."/>
            <person name="Abdulla H."/>
            <person name="Zimba P.V."/>
            <person name="Laughinghouse H.D. IV."/>
        </authorList>
    </citation>
    <scope>NUCLEOTIDE SEQUENCE</scope>
    <source>
        <strain evidence="1">BLCCT55</strain>
    </source>
</reference>
<keyword evidence="2" id="KW-1185">Reference proteome</keyword>
<protein>
    <submittedName>
        <fullName evidence="1">Uncharacterized protein</fullName>
    </submittedName>
</protein>
<dbReference type="SUPFAM" id="SSF48208">
    <property type="entry name" value="Six-hairpin glycosidases"/>
    <property type="match status" value="1"/>
</dbReference>
<organism evidence="1 2">
    <name type="scientific">Iningainema tapete BLCC-T55</name>
    <dbReference type="NCBI Taxonomy" id="2748662"/>
    <lineage>
        <taxon>Bacteria</taxon>
        <taxon>Bacillati</taxon>
        <taxon>Cyanobacteriota</taxon>
        <taxon>Cyanophyceae</taxon>
        <taxon>Nostocales</taxon>
        <taxon>Scytonemataceae</taxon>
        <taxon>Iningainema tapete</taxon>
    </lineage>
</organism>
<dbReference type="AlphaFoldDB" id="A0A8J6XJ95"/>
<name>A0A8J6XJ95_9CYAN</name>
<gene>
    <name evidence="1" type="ORF">ICL16_06680</name>
</gene>
<comment type="caution">
    <text evidence="1">The sequence shown here is derived from an EMBL/GenBank/DDBJ whole genome shotgun (WGS) entry which is preliminary data.</text>
</comment>
<dbReference type="InterPro" id="IPR012341">
    <property type="entry name" value="6hp_glycosidase-like_sf"/>
</dbReference>
<dbReference type="GO" id="GO:0005975">
    <property type="term" value="P:carbohydrate metabolic process"/>
    <property type="evidence" value="ECO:0007669"/>
    <property type="project" value="InterPro"/>
</dbReference>